<dbReference type="GO" id="GO:0006259">
    <property type="term" value="P:DNA metabolic process"/>
    <property type="evidence" value="ECO:0007669"/>
    <property type="project" value="UniProtKB-ARBA"/>
</dbReference>
<dbReference type="KEGG" id="vab:WPS_28050"/>
<feature type="region of interest" description="Disordered" evidence="1">
    <location>
        <begin position="347"/>
        <end position="384"/>
    </location>
</feature>
<evidence type="ECO:0000313" key="4">
    <source>
        <dbReference type="Proteomes" id="UP001317532"/>
    </source>
</evidence>
<name>A0AAN2CAM8_UNVUL</name>
<evidence type="ECO:0000313" key="3">
    <source>
        <dbReference type="EMBL" id="BDE07529.1"/>
    </source>
</evidence>
<proteinExistence type="predicted"/>
<evidence type="ECO:0000256" key="1">
    <source>
        <dbReference type="SAM" id="MobiDB-lite"/>
    </source>
</evidence>
<dbReference type="InterPro" id="IPR011335">
    <property type="entry name" value="Restrct_endonuc-II-like"/>
</dbReference>
<dbReference type="Proteomes" id="UP001317532">
    <property type="component" value="Chromosome"/>
</dbReference>
<reference evidence="3 4" key="1">
    <citation type="journal article" date="2022" name="ISME Commun">
        <title>Vulcanimicrobium alpinus gen. nov. sp. nov., the first cultivated representative of the candidate phylum 'Eremiobacterota', is a metabolically versatile aerobic anoxygenic phototroph.</title>
        <authorList>
            <person name="Yabe S."/>
            <person name="Muto K."/>
            <person name="Abe K."/>
            <person name="Yokota A."/>
            <person name="Staudigel H."/>
            <person name="Tebo B.M."/>
        </authorList>
    </citation>
    <scope>NUCLEOTIDE SEQUENCE [LARGE SCALE GENOMIC DNA]</scope>
    <source>
        <strain evidence="3 4">WC8-2</strain>
    </source>
</reference>
<protein>
    <recommendedName>
        <fullName evidence="2">ERCC4 domain-containing protein</fullName>
    </recommendedName>
</protein>
<organism evidence="3 4">
    <name type="scientific">Vulcanimicrobium alpinum</name>
    <dbReference type="NCBI Taxonomy" id="3016050"/>
    <lineage>
        <taxon>Bacteria</taxon>
        <taxon>Bacillati</taxon>
        <taxon>Vulcanimicrobiota</taxon>
        <taxon>Vulcanimicrobiia</taxon>
        <taxon>Vulcanimicrobiales</taxon>
        <taxon>Vulcanimicrobiaceae</taxon>
        <taxon>Vulcanimicrobium</taxon>
    </lineage>
</organism>
<dbReference type="InterPro" id="IPR006166">
    <property type="entry name" value="ERCC4_domain"/>
</dbReference>
<dbReference type="PROSITE" id="PS51257">
    <property type="entry name" value="PROKAR_LIPOPROTEIN"/>
    <property type="match status" value="1"/>
</dbReference>
<dbReference type="GO" id="GO:0003677">
    <property type="term" value="F:DNA binding"/>
    <property type="evidence" value="ECO:0007669"/>
    <property type="project" value="InterPro"/>
</dbReference>
<accession>A0AAN2CAM8</accession>
<evidence type="ECO:0000259" key="2">
    <source>
        <dbReference type="SMART" id="SM00891"/>
    </source>
</evidence>
<dbReference type="EMBL" id="AP025523">
    <property type="protein sequence ID" value="BDE07529.1"/>
    <property type="molecule type" value="Genomic_DNA"/>
</dbReference>
<gene>
    <name evidence="3" type="ORF">WPS_28050</name>
</gene>
<feature type="compositionally biased region" description="Basic and acidic residues" evidence="1">
    <location>
        <begin position="347"/>
        <end position="365"/>
    </location>
</feature>
<dbReference type="SMART" id="SM00891">
    <property type="entry name" value="ERCC4"/>
    <property type="match status" value="1"/>
</dbReference>
<dbReference type="Pfam" id="PF02732">
    <property type="entry name" value="ERCC4"/>
    <property type="match status" value="1"/>
</dbReference>
<feature type="domain" description="ERCC4" evidence="2">
    <location>
        <begin position="214"/>
        <end position="293"/>
    </location>
</feature>
<dbReference type="GO" id="GO:0004518">
    <property type="term" value="F:nuclease activity"/>
    <property type="evidence" value="ECO:0007669"/>
    <property type="project" value="InterPro"/>
</dbReference>
<dbReference type="SUPFAM" id="SSF52980">
    <property type="entry name" value="Restriction endonuclease-like"/>
    <property type="match status" value="1"/>
</dbReference>
<dbReference type="AlphaFoldDB" id="A0AAN2CAM8"/>
<dbReference type="Gene3D" id="3.40.50.10130">
    <property type="match status" value="1"/>
</dbReference>
<sequence length="384" mass="42133">MRLQAMLSPNASHGCGTQCPFVLGCGKPYFARARAPLRHVGTNAVGEDAIKLTFARPSPRPGTHGGTRIEVGAAVRRVGGGFDGQEARGVEEFIVARNPDKTSSLPFLVHLPIDGGLWLKARDSWPRTARVYCHPADDVDIDRLEIVERVGVLACVRRGVAIDLVLERGVNRRSQFVTTTARGRRMVLWQTQKVATSARPGVRIPSAAPSPLAVIFIDTRERYGYTFAGHAVRVERRALSAGDYAVAMGDSYAVIERKRLDDFASSLSNAQLGYTMAELALLPAAAVVVEGTYSKLLRLPHAPTGYLADLAARLQVRYPTVPIVYVESRKLGQEWSYRFFKAALAREESPELELRPEPRSTEPPKPRRRRTPKRGTATDATPSG</sequence>
<keyword evidence="4" id="KW-1185">Reference proteome</keyword>